<dbReference type="PANTHER" id="PTHR43883">
    <property type="entry name" value="SLR0207 PROTEIN"/>
    <property type="match status" value="1"/>
</dbReference>
<name>A0A2M7XBP2_9BACT</name>
<dbReference type="Pfam" id="PF09414">
    <property type="entry name" value="RNA_ligase"/>
    <property type="match status" value="1"/>
</dbReference>
<dbReference type="PANTHER" id="PTHR43883:SF1">
    <property type="entry name" value="GLUCONOKINASE"/>
    <property type="match status" value="1"/>
</dbReference>
<feature type="domain" description="RNA ligase" evidence="2">
    <location>
        <begin position="35"/>
        <end position="195"/>
    </location>
</feature>
<evidence type="ECO:0000259" key="2">
    <source>
        <dbReference type="Pfam" id="PF09414"/>
    </source>
</evidence>
<evidence type="ECO:0000256" key="1">
    <source>
        <dbReference type="SAM" id="MobiDB-lite"/>
    </source>
</evidence>
<proteinExistence type="predicted"/>
<evidence type="ECO:0000313" key="4">
    <source>
        <dbReference type="Proteomes" id="UP000229385"/>
    </source>
</evidence>
<dbReference type="Gene3D" id="3.30.470.30">
    <property type="entry name" value="DNA ligase/mRNA capping enzyme"/>
    <property type="match status" value="1"/>
</dbReference>
<comment type="caution">
    <text evidence="3">The sequence shown here is derived from an EMBL/GenBank/DDBJ whole genome shotgun (WGS) entry which is preliminary data.</text>
</comment>
<dbReference type="InterPro" id="IPR021122">
    <property type="entry name" value="RNA_ligase_dom_REL/Rnl2"/>
</dbReference>
<sequence length="216" mass="24183">MASAKYGRTPHLPNSPGGTDDDERLGNAQAFVGRTIVILEKMDGGNWCMTRDACYARSHSGNTRNPIFDPAKALWSQKRWDIDGMRSVFGEWLYYRHTIAYSALPAPFMLFNVRNDVTGAWASWEDVELWAAILELPTVPVLWQGVVHSEDELFKLIDRLVLESSACGGQREGVVVRLADEIVPDAWSSSIAKWVRADHIQRNPSVSEHNGLCNVV</sequence>
<reference evidence="4" key="1">
    <citation type="submission" date="2017-09" db="EMBL/GenBank/DDBJ databases">
        <title>Depth-based differentiation of microbial function through sediment-hosted aquifers and enrichment of novel symbionts in the deep terrestrial subsurface.</title>
        <authorList>
            <person name="Probst A.J."/>
            <person name="Ladd B."/>
            <person name="Jarett J.K."/>
            <person name="Geller-Mcgrath D.E."/>
            <person name="Sieber C.M.K."/>
            <person name="Emerson J.B."/>
            <person name="Anantharaman K."/>
            <person name="Thomas B.C."/>
            <person name="Malmstrom R."/>
            <person name="Stieglmeier M."/>
            <person name="Klingl A."/>
            <person name="Woyke T."/>
            <person name="Ryan C.M."/>
            <person name="Banfield J.F."/>
        </authorList>
    </citation>
    <scope>NUCLEOTIDE SEQUENCE [LARGE SCALE GENOMIC DNA]</scope>
</reference>
<dbReference type="AlphaFoldDB" id="A0A2M7XBP2"/>
<dbReference type="InterPro" id="IPR052732">
    <property type="entry name" value="Cell-binding_unc_protein"/>
</dbReference>
<dbReference type="EMBL" id="PFWU01000044">
    <property type="protein sequence ID" value="PJA45284.1"/>
    <property type="molecule type" value="Genomic_DNA"/>
</dbReference>
<gene>
    <name evidence="3" type="ORF">CO174_03815</name>
</gene>
<feature type="region of interest" description="Disordered" evidence="1">
    <location>
        <begin position="1"/>
        <end position="25"/>
    </location>
</feature>
<dbReference type="SUPFAM" id="SSF56091">
    <property type="entry name" value="DNA ligase/mRNA capping enzyme, catalytic domain"/>
    <property type="match status" value="1"/>
</dbReference>
<dbReference type="Proteomes" id="UP000229385">
    <property type="component" value="Unassembled WGS sequence"/>
</dbReference>
<evidence type="ECO:0000313" key="3">
    <source>
        <dbReference type="EMBL" id="PJA45284.1"/>
    </source>
</evidence>
<organism evidence="3 4">
    <name type="scientific">Candidatus Uhrbacteria bacterium CG_4_9_14_3_um_filter_50_9</name>
    <dbReference type="NCBI Taxonomy" id="1975035"/>
    <lineage>
        <taxon>Bacteria</taxon>
        <taxon>Candidatus Uhriibacteriota</taxon>
    </lineage>
</organism>
<protein>
    <recommendedName>
        <fullName evidence="2">RNA ligase domain-containing protein</fullName>
    </recommendedName>
</protein>
<accession>A0A2M7XBP2</accession>